<evidence type="ECO:0000256" key="2">
    <source>
        <dbReference type="ARBA" id="ARBA00022801"/>
    </source>
</evidence>
<dbReference type="PANTHER" id="PTHR11049">
    <property type="entry name" value="ACYL COENZYME A THIOESTER HYDROLASE"/>
    <property type="match status" value="1"/>
</dbReference>
<feature type="domain" description="HotDog ACOT-type" evidence="4">
    <location>
        <begin position="9"/>
        <end position="121"/>
    </location>
</feature>
<dbReference type="SUPFAM" id="SSF54637">
    <property type="entry name" value="Thioesterase/thiol ester dehydrase-isomerase"/>
    <property type="match status" value="1"/>
</dbReference>
<keyword evidence="2 3" id="KW-0378">Hydrolase</keyword>
<dbReference type="RefSeq" id="WP_070935017.1">
    <property type="nucleotide sequence ID" value="NZ_MIPT01000001.1"/>
</dbReference>
<comment type="caution">
    <text evidence="5">The sequence shown here is derived from an EMBL/GenBank/DDBJ whole genome shotgun (WGS) entry which is preliminary data.</text>
</comment>
<organism evidence="5 6">
    <name type="scientific">Edaphosphingomonas haloaromaticamans</name>
    <dbReference type="NCBI Taxonomy" id="653954"/>
    <lineage>
        <taxon>Bacteria</taxon>
        <taxon>Pseudomonadati</taxon>
        <taxon>Pseudomonadota</taxon>
        <taxon>Alphaproteobacteria</taxon>
        <taxon>Sphingomonadales</taxon>
        <taxon>Rhizorhabdaceae</taxon>
        <taxon>Edaphosphingomonas</taxon>
    </lineage>
</organism>
<dbReference type="InterPro" id="IPR006683">
    <property type="entry name" value="Thioestr_dom"/>
</dbReference>
<evidence type="ECO:0000313" key="5">
    <source>
        <dbReference type="EMBL" id="OHT22052.1"/>
    </source>
</evidence>
<dbReference type="AlphaFoldDB" id="A0A1S1HJP3"/>
<dbReference type="GO" id="GO:0052816">
    <property type="term" value="F:long-chain fatty acyl-CoA hydrolase activity"/>
    <property type="evidence" value="ECO:0007669"/>
    <property type="project" value="TreeGrafter"/>
</dbReference>
<dbReference type="PROSITE" id="PS51770">
    <property type="entry name" value="HOTDOG_ACOT"/>
    <property type="match status" value="1"/>
</dbReference>
<dbReference type="Pfam" id="PF03061">
    <property type="entry name" value="4HBT"/>
    <property type="match status" value="1"/>
</dbReference>
<dbReference type="InterPro" id="IPR040170">
    <property type="entry name" value="Cytosol_ACT"/>
</dbReference>
<reference evidence="5 6" key="1">
    <citation type="submission" date="2016-09" db="EMBL/GenBank/DDBJ databases">
        <title>Metabolic pathway, cell adaptation mechanisms and a novel monoxygenase revealed through proteogenomic-transcription analysis of a Sphingomonas haloaromaticamans strain degrading the fungicide ortho-phenylphenol.</title>
        <authorList>
            <person name="Perruchon C."/>
            <person name="Papadopoulou E.S."/>
            <person name="Rousidou C."/>
            <person name="Vasileiadis S."/>
            <person name="Tanou G."/>
            <person name="Amoutzias G."/>
            <person name="Molassiotis A."/>
            <person name="Karpouzas D.G."/>
        </authorList>
    </citation>
    <scope>NUCLEOTIDE SEQUENCE [LARGE SCALE GENOMIC DNA]</scope>
    <source>
        <strain evidence="5 6">P3</strain>
    </source>
</reference>
<dbReference type="EMBL" id="MIPT01000001">
    <property type="protein sequence ID" value="OHT22052.1"/>
    <property type="molecule type" value="Genomic_DNA"/>
</dbReference>
<dbReference type="CDD" id="cd03442">
    <property type="entry name" value="BFIT_BACH"/>
    <property type="match status" value="1"/>
</dbReference>
<evidence type="ECO:0000259" key="4">
    <source>
        <dbReference type="PROSITE" id="PS51770"/>
    </source>
</evidence>
<sequence length="130" mass="14110">MTDATSAHHPRDPILRVVPRPGDINSNGHIFGGWVLSQMDIAGGIVAHRETKGATATVAIDSMAFIAPILLHDLISVYAEVERRGRTSLAIRIEVIATRDAGAQEVKVTEGLFTFVALDENHRPRALPPR</sequence>
<dbReference type="OrthoDB" id="9801856at2"/>
<protein>
    <submittedName>
        <fullName evidence="5">Putative acyl-CoA thioester hydrolase</fullName>
        <ecNumber evidence="5">3.1.2.-</ecNumber>
    </submittedName>
</protein>
<dbReference type="Gene3D" id="3.10.129.10">
    <property type="entry name" value="Hotdog Thioesterase"/>
    <property type="match status" value="1"/>
</dbReference>
<gene>
    <name evidence="5" type="ORF">BHE75_04074</name>
</gene>
<dbReference type="InterPro" id="IPR033120">
    <property type="entry name" value="HOTDOG_ACOT"/>
</dbReference>
<dbReference type="EC" id="3.1.2.-" evidence="5"/>
<name>A0A1S1HJP3_9SPHN</name>
<evidence type="ECO:0000313" key="6">
    <source>
        <dbReference type="Proteomes" id="UP000179467"/>
    </source>
</evidence>
<accession>A0A1S1HJP3</accession>
<evidence type="ECO:0000256" key="3">
    <source>
        <dbReference type="PROSITE-ProRule" id="PRU01106"/>
    </source>
</evidence>
<proteinExistence type="inferred from homology"/>
<comment type="similarity">
    <text evidence="1">Belongs to the acyl coenzyme A hydrolase family.</text>
</comment>
<keyword evidence="6" id="KW-1185">Reference proteome</keyword>
<dbReference type="GO" id="GO:0009062">
    <property type="term" value="P:fatty acid catabolic process"/>
    <property type="evidence" value="ECO:0007669"/>
    <property type="project" value="TreeGrafter"/>
</dbReference>
<dbReference type="Proteomes" id="UP000179467">
    <property type="component" value="Unassembled WGS sequence"/>
</dbReference>
<dbReference type="GO" id="GO:0006637">
    <property type="term" value="P:acyl-CoA metabolic process"/>
    <property type="evidence" value="ECO:0007669"/>
    <property type="project" value="TreeGrafter"/>
</dbReference>
<dbReference type="PANTHER" id="PTHR11049:SF5">
    <property type="entry name" value="ACYL-COA THIOESTER HYDROLASE YCIA"/>
    <property type="match status" value="1"/>
</dbReference>
<dbReference type="GO" id="GO:0005829">
    <property type="term" value="C:cytosol"/>
    <property type="evidence" value="ECO:0007669"/>
    <property type="project" value="TreeGrafter"/>
</dbReference>
<dbReference type="InterPro" id="IPR029069">
    <property type="entry name" value="HotDog_dom_sf"/>
</dbReference>
<evidence type="ECO:0000256" key="1">
    <source>
        <dbReference type="ARBA" id="ARBA00010458"/>
    </source>
</evidence>